<dbReference type="EMBL" id="BTRK01000006">
    <property type="protein sequence ID" value="GMR60118.1"/>
    <property type="molecule type" value="Genomic_DNA"/>
</dbReference>
<proteinExistence type="predicted"/>
<gene>
    <name evidence="1" type="ORF">PMAYCL1PPCAC_30313</name>
</gene>
<protein>
    <submittedName>
        <fullName evidence="1">Uncharacterized protein</fullName>
    </submittedName>
</protein>
<organism evidence="1 2">
    <name type="scientific">Pristionchus mayeri</name>
    <dbReference type="NCBI Taxonomy" id="1317129"/>
    <lineage>
        <taxon>Eukaryota</taxon>
        <taxon>Metazoa</taxon>
        <taxon>Ecdysozoa</taxon>
        <taxon>Nematoda</taxon>
        <taxon>Chromadorea</taxon>
        <taxon>Rhabditida</taxon>
        <taxon>Rhabditina</taxon>
        <taxon>Diplogasteromorpha</taxon>
        <taxon>Diplogasteroidea</taxon>
        <taxon>Neodiplogasteridae</taxon>
        <taxon>Pristionchus</taxon>
    </lineage>
</organism>
<name>A0AAN5IBL2_9BILA</name>
<dbReference type="Proteomes" id="UP001328107">
    <property type="component" value="Unassembled WGS sequence"/>
</dbReference>
<comment type="caution">
    <text evidence="1">The sequence shown here is derived from an EMBL/GenBank/DDBJ whole genome shotgun (WGS) entry which is preliminary data.</text>
</comment>
<sequence length="156" mass="17226">QHPSLYRTLPSVIAGRLSLRMFISRLGLSFTVGLSLLSCVSALSCYVNDKQGNVHLRSDPKWSFCSLIPFTSEGTGRLYGVGAANEDISGIQAAFAQSTSFYSVKALCLYERYNTGALSGLFKIEPEDEFKFRCFCNTDKCNQETTFAAFLAGMRQ</sequence>
<keyword evidence="2" id="KW-1185">Reference proteome</keyword>
<dbReference type="InterPro" id="IPR035291">
    <property type="entry name" value="DUF5354"/>
</dbReference>
<accession>A0AAN5IBL2</accession>
<dbReference type="Pfam" id="PF17305">
    <property type="entry name" value="DUF5354"/>
    <property type="match status" value="1"/>
</dbReference>
<evidence type="ECO:0000313" key="2">
    <source>
        <dbReference type="Proteomes" id="UP001328107"/>
    </source>
</evidence>
<evidence type="ECO:0000313" key="1">
    <source>
        <dbReference type="EMBL" id="GMR60118.1"/>
    </source>
</evidence>
<reference evidence="2" key="1">
    <citation type="submission" date="2022-10" db="EMBL/GenBank/DDBJ databases">
        <title>Genome assembly of Pristionchus species.</title>
        <authorList>
            <person name="Yoshida K."/>
            <person name="Sommer R.J."/>
        </authorList>
    </citation>
    <scope>NUCLEOTIDE SEQUENCE [LARGE SCALE GENOMIC DNA]</scope>
    <source>
        <strain evidence="2">RS5460</strain>
    </source>
</reference>
<feature type="non-terminal residue" evidence="1">
    <location>
        <position position="1"/>
    </location>
</feature>
<dbReference type="AlphaFoldDB" id="A0AAN5IBL2"/>